<dbReference type="EMBL" id="JAIBSC010000009">
    <property type="protein sequence ID" value="KAH1910060.1"/>
    <property type="molecule type" value="Genomic_DNA"/>
</dbReference>
<protein>
    <submittedName>
        <fullName evidence="2">Uncharacterized protein</fullName>
    </submittedName>
</protein>
<feature type="compositionally biased region" description="Polar residues" evidence="1">
    <location>
        <begin position="15"/>
        <end position="30"/>
    </location>
</feature>
<dbReference type="Proteomes" id="UP000813423">
    <property type="component" value="Unassembled WGS sequence"/>
</dbReference>
<dbReference type="AlphaFoldDB" id="A0A9P8SXS5"/>
<accession>A0A9P8SXS5</accession>
<reference evidence="2" key="1">
    <citation type="submission" date="2021-08" db="EMBL/GenBank/DDBJ databases">
        <title>Global Aspergillus fumigatus from environmental and clinical sources.</title>
        <authorList>
            <person name="Barber A."/>
            <person name="Sae-Ong T."/>
        </authorList>
    </citation>
    <scope>NUCLEOTIDE SEQUENCE</scope>
    <source>
        <strain evidence="2">NRZ-2016-071</strain>
    </source>
</reference>
<feature type="region of interest" description="Disordered" evidence="1">
    <location>
        <begin position="1"/>
        <end position="109"/>
    </location>
</feature>
<name>A0A9P8SXS5_ASPFM</name>
<proteinExistence type="predicted"/>
<sequence>MSGPGEERWRGGRPQDQNRQSGQRHSNSRNMGAHSGNRGGQSPAPWSDSRDQLATGPSQEHVPVRGFNSAELKAALRRGPGEPKPFFYRPNGKDANSNRASGPWGAKPNTMANGKDFFLELRKQSQGEGKIYGGGTVIKPSLKQGFSGHGPDEESRICWLQLALAGYYQSERPGQCDT</sequence>
<comment type="caution">
    <text evidence="2">The sequence shown here is derived from an EMBL/GenBank/DDBJ whole genome shotgun (WGS) entry which is preliminary data.</text>
</comment>
<evidence type="ECO:0000313" key="3">
    <source>
        <dbReference type="Proteomes" id="UP000813423"/>
    </source>
</evidence>
<evidence type="ECO:0000313" key="2">
    <source>
        <dbReference type="EMBL" id="KAH1910060.1"/>
    </source>
</evidence>
<feature type="compositionally biased region" description="Basic and acidic residues" evidence="1">
    <location>
        <begin position="1"/>
        <end position="10"/>
    </location>
</feature>
<organism evidence="2 3">
    <name type="scientific">Aspergillus fumigatus</name>
    <name type="common">Neosartorya fumigata</name>
    <dbReference type="NCBI Taxonomy" id="746128"/>
    <lineage>
        <taxon>Eukaryota</taxon>
        <taxon>Fungi</taxon>
        <taxon>Dikarya</taxon>
        <taxon>Ascomycota</taxon>
        <taxon>Pezizomycotina</taxon>
        <taxon>Eurotiomycetes</taxon>
        <taxon>Eurotiomycetidae</taxon>
        <taxon>Eurotiales</taxon>
        <taxon>Aspergillaceae</taxon>
        <taxon>Aspergillus</taxon>
        <taxon>Aspergillus subgen. Fumigati</taxon>
    </lineage>
</organism>
<gene>
    <name evidence="2" type="ORF">KXV57_009231</name>
</gene>
<evidence type="ECO:0000256" key="1">
    <source>
        <dbReference type="SAM" id="MobiDB-lite"/>
    </source>
</evidence>